<dbReference type="RefSeq" id="WP_089833252.1">
    <property type="nucleotide sequence ID" value="NZ_FNBN01000003.1"/>
</dbReference>
<dbReference type="EMBL" id="FNBN01000003">
    <property type="protein sequence ID" value="SDG13590.1"/>
    <property type="molecule type" value="Genomic_DNA"/>
</dbReference>
<dbReference type="Proteomes" id="UP000199045">
    <property type="component" value="Unassembled WGS sequence"/>
</dbReference>
<accession>A0A1G7RUQ2</accession>
<dbReference type="STRING" id="104663.SAMN04488121_103592"/>
<organism evidence="1 2">
    <name type="scientific">Chitinophaga filiformis</name>
    <name type="common">Myxococcus filiformis</name>
    <name type="synonym">Flexibacter filiformis</name>
    <dbReference type="NCBI Taxonomy" id="104663"/>
    <lineage>
        <taxon>Bacteria</taxon>
        <taxon>Pseudomonadati</taxon>
        <taxon>Bacteroidota</taxon>
        <taxon>Chitinophagia</taxon>
        <taxon>Chitinophagales</taxon>
        <taxon>Chitinophagaceae</taxon>
        <taxon>Chitinophaga</taxon>
    </lineage>
</organism>
<sequence>MNYHIVKYSGPFGFIKPWTAVRDSETFSQQFLTPSIIEGIEKKLFPDLLNEDFHGKILKIKRHRLNYQGIDIQQERTWSKGGINIYKDKNQYKTNIGIINRGILINPNLYLAFENQSDAEIAMTQTVCLCRNEDLLFPEHQFMADEEILEKLDGFELLAATAETGFKVGHNRYNNAVEMFGELKIYGNPIRSRYEDDISYFGQKCS</sequence>
<dbReference type="OrthoDB" id="5417901at2"/>
<dbReference type="AlphaFoldDB" id="A0A1G7RUQ2"/>
<evidence type="ECO:0000313" key="1">
    <source>
        <dbReference type="EMBL" id="SDG13590.1"/>
    </source>
</evidence>
<protein>
    <submittedName>
        <fullName evidence="1">Uncharacterized protein</fullName>
    </submittedName>
</protein>
<gene>
    <name evidence="1" type="ORF">SAMN04488121_103592</name>
</gene>
<proteinExistence type="predicted"/>
<reference evidence="1 2" key="1">
    <citation type="submission" date="2016-10" db="EMBL/GenBank/DDBJ databases">
        <authorList>
            <person name="de Groot N.N."/>
        </authorList>
    </citation>
    <scope>NUCLEOTIDE SEQUENCE [LARGE SCALE GENOMIC DNA]</scope>
    <source>
        <strain evidence="1 2">DSM 527</strain>
    </source>
</reference>
<evidence type="ECO:0000313" key="2">
    <source>
        <dbReference type="Proteomes" id="UP000199045"/>
    </source>
</evidence>
<name>A0A1G7RUQ2_CHIFI</name>